<proteinExistence type="predicted"/>
<keyword evidence="2" id="KW-1185">Reference proteome</keyword>
<comment type="caution">
    <text evidence="1">The sequence shown here is derived from an EMBL/GenBank/DDBJ whole genome shotgun (WGS) entry which is preliminary data.</text>
</comment>
<dbReference type="Gene3D" id="3.40.1350.10">
    <property type="match status" value="1"/>
</dbReference>
<dbReference type="InterPro" id="IPR011856">
    <property type="entry name" value="tRNA_endonuc-like_dom_sf"/>
</dbReference>
<protein>
    <submittedName>
        <fullName evidence="1">VRR-NUC domain-containing protein</fullName>
    </submittedName>
</protein>
<dbReference type="EMBL" id="JBBMEO010000012">
    <property type="protein sequence ID" value="MEQ2362282.1"/>
    <property type="molecule type" value="Genomic_DNA"/>
</dbReference>
<evidence type="ECO:0000313" key="1">
    <source>
        <dbReference type="EMBL" id="MEQ2362282.1"/>
    </source>
</evidence>
<organism evidence="1 2">
    <name type="scientific">Faecalibacterium tardum</name>
    <dbReference type="NCBI Taxonomy" id="3133156"/>
    <lineage>
        <taxon>Bacteria</taxon>
        <taxon>Bacillati</taxon>
        <taxon>Bacillota</taxon>
        <taxon>Clostridia</taxon>
        <taxon>Eubacteriales</taxon>
        <taxon>Oscillospiraceae</taxon>
        <taxon>Faecalibacterium</taxon>
    </lineage>
</organism>
<reference evidence="1 2" key="1">
    <citation type="submission" date="2024-03" db="EMBL/GenBank/DDBJ databases">
        <title>Human intestinal bacterial collection.</title>
        <authorList>
            <person name="Pauvert C."/>
            <person name="Hitch T.C.A."/>
            <person name="Clavel T."/>
        </authorList>
    </citation>
    <scope>NUCLEOTIDE SEQUENCE [LARGE SCALE GENOMIC DNA]</scope>
    <source>
        <strain evidence="1 2">CLA-AA-H175</strain>
    </source>
</reference>
<gene>
    <name evidence="1" type="ORF">WMO44_09015</name>
</gene>
<sequence>MAGEKNFENRLKKWLEAEGIYPLGEPVDRMSAPPCGFYEKRWGGSRYVKSGLPDMRITVKGIALEVELKATDGTPSVLQKRNLAQINGSQGFGFILYPEGFEAFKTIVKGVKQCEFPTAGLKSLIDAHTNTACDMWKG</sequence>
<evidence type="ECO:0000313" key="2">
    <source>
        <dbReference type="Proteomes" id="UP001457197"/>
    </source>
</evidence>
<dbReference type="Proteomes" id="UP001457197">
    <property type="component" value="Unassembled WGS sequence"/>
</dbReference>
<accession>A0ABV1AWS3</accession>
<name>A0ABV1AWS3_9FIRM</name>
<dbReference type="RefSeq" id="WP_349136498.1">
    <property type="nucleotide sequence ID" value="NZ_JBBMEO010000012.1"/>
</dbReference>